<evidence type="ECO:0000259" key="2">
    <source>
        <dbReference type="PROSITE" id="PS50056"/>
    </source>
</evidence>
<dbReference type="Proteomes" id="UP000297245">
    <property type="component" value="Unassembled WGS sequence"/>
</dbReference>
<dbReference type="InterPro" id="IPR050561">
    <property type="entry name" value="PTP"/>
</dbReference>
<gene>
    <name evidence="3" type="ORF">K435DRAFT_823741</name>
</gene>
<dbReference type="SUPFAM" id="SSF52799">
    <property type="entry name" value="(Phosphotyrosine protein) phosphatases II"/>
    <property type="match status" value="1"/>
</dbReference>
<reference evidence="3 4" key="1">
    <citation type="journal article" date="2019" name="Nat. Ecol. Evol.">
        <title>Megaphylogeny resolves global patterns of mushroom evolution.</title>
        <authorList>
            <person name="Varga T."/>
            <person name="Krizsan K."/>
            <person name="Foldi C."/>
            <person name="Dima B."/>
            <person name="Sanchez-Garcia M."/>
            <person name="Sanchez-Ramirez S."/>
            <person name="Szollosi G.J."/>
            <person name="Szarkandi J.G."/>
            <person name="Papp V."/>
            <person name="Albert L."/>
            <person name="Andreopoulos W."/>
            <person name="Angelini C."/>
            <person name="Antonin V."/>
            <person name="Barry K.W."/>
            <person name="Bougher N.L."/>
            <person name="Buchanan P."/>
            <person name="Buyck B."/>
            <person name="Bense V."/>
            <person name="Catcheside P."/>
            <person name="Chovatia M."/>
            <person name="Cooper J."/>
            <person name="Damon W."/>
            <person name="Desjardin D."/>
            <person name="Finy P."/>
            <person name="Geml J."/>
            <person name="Haridas S."/>
            <person name="Hughes K."/>
            <person name="Justo A."/>
            <person name="Karasinski D."/>
            <person name="Kautmanova I."/>
            <person name="Kiss B."/>
            <person name="Kocsube S."/>
            <person name="Kotiranta H."/>
            <person name="LaButti K.M."/>
            <person name="Lechner B.E."/>
            <person name="Liimatainen K."/>
            <person name="Lipzen A."/>
            <person name="Lukacs Z."/>
            <person name="Mihaltcheva S."/>
            <person name="Morgado L.N."/>
            <person name="Niskanen T."/>
            <person name="Noordeloos M.E."/>
            <person name="Ohm R.A."/>
            <person name="Ortiz-Santana B."/>
            <person name="Ovrebo C."/>
            <person name="Racz N."/>
            <person name="Riley R."/>
            <person name="Savchenko A."/>
            <person name="Shiryaev A."/>
            <person name="Soop K."/>
            <person name="Spirin V."/>
            <person name="Szebenyi C."/>
            <person name="Tomsovsky M."/>
            <person name="Tulloss R.E."/>
            <person name="Uehling J."/>
            <person name="Grigoriev I.V."/>
            <person name="Vagvolgyi C."/>
            <person name="Papp T."/>
            <person name="Martin F.M."/>
            <person name="Miettinen O."/>
            <person name="Hibbett D.S."/>
            <person name="Nagy L.G."/>
        </authorList>
    </citation>
    <scope>NUCLEOTIDE SEQUENCE [LARGE SCALE GENOMIC DNA]</scope>
    <source>
        <strain evidence="3 4">CBS 962.96</strain>
    </source>
</reference>
<dbReference type="PROSITE" id="PS50056">
    <property type="entry name" value="TYR_PHOSPHATASE_2"/>
    <property type="match status" value="1"/>
</dbReference>
<dbReference type="GO" id="GO:0016791">
    <property type="term" value="F:phosphatase activity"/>
    <property type="evidence" value="ECO:0007669"/>
    <property type="project" value="UniProtKB-ARBA"/>
</dbReference>
<dbReference type="Gene3D" id="3.90.190.10">
    <property type="entry name" value="Protein tyrosine phosphatase superfamily"/>
    <property type="match status" value="1"/>
</dbReference>
<proteinExistence type="predicted"/>
<dbReference type="AlphaFoldDB" id="A0A4S8KVY3"/>
<dbReference type="InterPro" id="IPR057023">
    <property type="entry name" value="PTP-SAK"/>
</dbReference>
<organism evidence="3 4">
    <name type="scientific">Dendrothele bispora (strain CBS 962.96)</name>
    <dbReference type="NCBI Taxonomy" id="1314807"/>
    <lineage>
        <taxon>Eukaryota</taxon>
        <taxon>Fungi</taxon>
        <taxon>Dikarya</taxon>
        <taxon>Basidiomycota</taxon>
        <taxon>Agaricomycotina</taxon>
        <taxon>Agaricomycetes</taxon>
        <taxon>Agaricomycetidae</taxon>
        <taxon>Agaricales</taxon>
        <taxon>Agaricales incertae sedis</taxon>
        <taxon>Dendrothele</taxon>
    </lineage>
</organism>
<evidence type="ECO:0000256" key="1">
    <source>
        <dbReference type="ARBA" id="ARBA00022801"/>
    </source>
</evidence>
<dbReference type="InterPro" id="IPR000387">
    <property type="entry name" value="Tyr_Pase_dom"/>
</dbReference>
<dbReference type="PANTHER" id="PTHR23339">
    <property type="entry name" value="TYROSINE SPECIFIC PROTEIN PHOSPHATASE AND DUAL SPECIFICITY PROTEIN PHOSPHATASE"/>
    <property type="match status" value="1"/>
</dbReference>
<protein>
    <submittedName>
        <fullName evidence="3">Phosphatases II</fullName>
    </submittedName>
</protein>
<keyword evidence="4" id="KW-1185">Reference proteome</keyword>
<name>A0A4S8KVY3_DENBC</name>
<accession>A0A4S8KVY3</accession>
<feature type="domain" description="Tyrosine specific protein phosphatases" evidence="2">
    <location>
        <begin position="411"/>
        <end position="451"/>
    </location>
</feature>
<dbReference type="Pfam" id="PF22784">
    <property type="entry name" value="PTP-SAK"/>
    <property type="match status" value="1"/>
</dbReference>
<sequence>MHNQQEQVFLLHEQDITAHKIASLASQHHASEYSCIKFGPNGSPVRYTPLSLQAPDVFAELRSRQVSWSQTQVWWHSTVTGDSPSSPVPVVLGPSGVLPNESESVSTGLAQELSKAMEEEFPKSGDSVPCQPFPSSIPTPHSHPIKTSSSHPINISMIIPSELLALISSHLLFTSTDDSSNAGVQIPIPSSQPTVFELPAPFTLDRLITTQSKSSHSKGASSLDPSFSQAVAASTLARHLHTRSHVTEALQAALNSGIPSLPDAQSSCDLAVSSVSVSVSLVKIPPLPPPDIPVPPFDSPKLLPLDSPGLQPPSFVLGNILLSSCPGKKVRLHGPVRGRSGVCRDLDADLQRMKDLGVRCIVCCLDDTELEFLGVPWAEYERATNKLGMDVLRLPTPEGLSPSLTPADLDRELTSLIQNYTLRGIPVLVHCRGGVGRAGVIACCWIIKLGLCGWFGAESPSELLPDDHAMPSSTSSAVRPDTLQLVEKVIAVVRRRRSVKAVETYEQVKFLVDFIEYLRSEH</sequence>
<evidence type="ECO:0000313" key="3">
    <source>
        <dbReference type="EMBL" id="THU80112.1"/>
    </source>
</evidence>
<evidence type="ECO:0000313" key="4">
    <source>
        <dbReference type="Proteomes" id="UP000297245"/>
    </source>
</evidence>
<keyword evidence="1" id="KW-0378">Hydrolase</keyword>
<dbReference type="InterPro" id="IPR029021">
    <property type="entry name" value="Prot-tyrosine_phosphatase-like"/>
</dbReference>
<dbReference type="EMBL" id="ML179938">
    <property type="protein sequence ID" value="THU80112.1"/>
    <property type="molecule type" value="Genomic_DNA"/>
</dbReference>
<dbReference type="OrthoDB" id="266663at2759"/>